<comment type="caution">
    <text evidence="1">The sequence shown here is derived from an EMBL/GenBank/DDBJ whole genome shotgun (WGS) entry which is preliminary data.</text>
</comment>
<dbReference type="CDD" id="cd06268">
    <property type="entry name" value="PBP1_ABC_transporter_LIVBP-like"/>
    <property type="match status" value="1"/>
</dbReference>
<sequence length="322" mass="36356">MLAIDSLQQEGAPIEVSIYDSKNKNENIGSVIQQNKLNDVSLIIGSFTNRSDIRLLANFALQKKIPLISATYPNDDGIINNPYFVIINSTLRTHCEALYKFMQKYYATNNIVMVRKKGAVEDFIQSIFNQTAKSTPAIPLKIKTVELIDTFNTSALLNVLDSTKNNIIVCGSINEAFGLRLVRAVSASPSYNSVVIGMPNWDGIKDLDKPDCKGVDIIYSSPYNFSRIDKFSQAFITNYNTKYAGRPTDMAFKGFESMYHFSKLLITYGNNLENFLSEKSYKVFNDLDIRAVINKSTYNTDYFENKKLYFIKKADGNIKSVN</sequence>
<dbReference type="AlphaFoldDB" id="A0A1J5RW27"/>
<dbReference type="SUPFAM" id="SSF53822">
    <property type="entry name" value="Periplasmic binding protein-like I"/>
    <property type="match status" value="1"/>
</dbReference>
<evidence type="ECO:0000313" key="1">
    <source>
        <dbReference type="EMBL" id="OIR00151.1"/>
    </source>
</evidence>
<proteinExistence type="predicted"/>
<reference evidence="1" key="1">
    <citation type="submission" date="2016-10" db="EMBL/GenBank/DDBJ databases">
        <title>Sequence of Gallionella enrichment culture.</title>
        <authorList>
            <person name="Poehlein A."/>
            <person name="Muehling M."/>
            <person name="Daniel R."/>
        </authorList>
    </citation>
    <scope>NUCLEOTIDE SEQUENCE</scope>
</reference>
<protein>
    <recommendedName>
        <fullName evidence="2">Leucine-binding protein domain-containing protein</fullName>
    </recommendedName>
</protein>
<name>A0A1J5RW27_9ZZZZ</name>
<dbReference type="EMBL" id="MLJW01000098">
    <property type="protein sequence ID" value="OIR00151.1"/>
    <property type="molecule type" value="Genomic_DNA"/>
</dbReference>
<dbReference type="InterPro" id="IPR028082">
    <property type="entry name" value="Peripla_BP_I"/>
</dbReference>
<accession>A0A1J5RW27</accession>
<evidence type="ECO:0008006" key="2">
    <source>
        <dbReference type="Google" id="ProtNLM"/>
    </source>
</evidence>
<organism evidence="1">
    <name type="scientific">mine drainage metagenome</name>
    <dbReference type="NCBI Taxonomy" id="410659"/>
    <lineage>
        <taxon>unclassified sequences</taxon>
        <taxon>metagenomes</taxon>
        <taxon>ecological metagenomes</taxon>
    </lineage>
</organism>
<dbReference type="Gene3D" id="3.40.50.2300">
    <property type="match status" value="2"/>
</dbReference>
<gene>
    <name evidence="1" type="ORF">GALL_177970</name>
</gene>